<sequence>MKATLSKYSLDLVKAQATDGSRCSDYASDTPSYLIPPVRELQNFELLEFRFNLFFRRKKLRGIYVLRNGLFPKTGTLVRLQEALSMQFISRNTAIAVPRVFDVFSINGKVHILQEFIAGHVLEDVWHTLSSEQQRNCVVQLKEFLDQMRALKPPHPECVQAIDGSGLIDTRISPDVWGPFDSHADFHRFLNYDFIREHPEQYPRVQESLAKVSGKCYTTVFSHGDLGPHNIILKADGKIAIIDWEMSGWFPEYWEYTRAYAARGHIESWWAMFRDTVARYDDELELMTRIEEYFESV</sequence>
<name>A0A409VF45_9AGAR</name>
<dbReference type="AlphaFoldDB" id="A0A409VF45"/>
<organism evidence="2 3">
    <name type="scientific">Gymnopilus dilepis</name>
    <dbReference type="NCBI Taxonomy" id="231916"/>
    <lineage>
        <taxon>Eukaryota</taxon>
        <taxon>Fungi</taxon>
        <taxon>Dikarya</taxon>
        <taxon>Basidiomycota</taxon>
        <taxon>Agaricomycotina</taxon>
        <taxon>Agaricomycetes</taxon>
        <taxon>Agaricomycetidae</taxon>
        <taxon>Agaricales</taxon>
        <taxon>Agaricineae</taxon>
        <taxon>Hymenogastraceae</taxon>
        <taxon>Gymnopilus</taxon>
    </lineage>
</organism>
<dbReference type="CDD" id="cd05120">
    <property type="entry name" value="APH_ChoK_like"/>
    <property type="match status" value="1"/>
</dbReference>
<proteinExistence type="predicted"/>
<dbReference type="PANTHER" id="PTHR21310:SF58">
    <property type="entry name" value="AMINOGLYCOSIDE PHOSPHOTRANSFERASE DOMAIN-CONTAINING PROTEIN"/>
    <property type="match status" value="1"/>
</dbReference>
<feature type="domain" description="Aminoglycoside phosphotransferase" evidence="1">
    <location>
        <begin position="81"/>
        <end position="288"/>
    </location>
</feature>
<dbReference type="STRING" id="231916.A0A409VF45"/>
<dbReference type="InterPro" id="IPR051678">
    <property type="entry name" value="AGP_Transferase"/>
</dbReference>
<dbReference type="InParanoid" id="A0A409VF45"/>
<dbReference type="InterPro" id="IPR011009">
    <property type="entry name" value="Kinase-like_dom_sf"/>
</dbReference>
<evidence type="ECO:0000313" key="2">
    <source>
        <dbReference type="EMBL" id="PPQ64878.1"/>
    </source>
</evidence>
<dbReference type="Pfam" id="PF01636">
    <property type="entry name" value="APH"/>
    <property type="match status" value="1"/>
</dbReference>
<reference evidence="2 3" key="1">
    <citation type="journal article" date="2018" name="Evol. Lett.">
        <title>Horizontal gene cluster transfer increased hallucinogenic mushroom diversity.</title>
        <authorList>
            <person name="Reynolds H.T."/>
            <person name="Vijayakumar V."/>
            <person name="Gluck-Thaler E."/>
            <person name="Korotkin H.B."/>
            <person name="Matheny P.B."/>
            <person name="Slot J.C."/>
        </authorList>
    </citation>
    <scope>NUCLEOTIDE SEQUENCE [LARGE SCALE GENOMIC DNA]</scope>
    <source>
        <strain evidence="2 3">SRW20</strain>
    </source>
</reference>
<dbReference type="Gene3D" id="3.90.1200.10">
    <property type="match status" value="1"/>
</dbReference>
<keyword evidence="3" id="KW-1185">Reference proteome</keyword>
<dbReference type="Proteomes" id="UP000284706">
    <property type="component" value="Unassembled WGS sequence"/>
</dbReference>
<dbReference type="SUPFAM" id="SSF56112">
    <property type="entry name" value="Protein kinase-like (PK-like)"/>
    <property type="match status" value="1"/>
</dbReference>
<evidence type="ECO:0000313" key="3">
    <source>
        <dbReference type="Proteomes" id="UP000284706"/>
    </source>
</evidence>
<gene>
    <name evidence="2" type="ORF">CVT26_002596</name>
</gene>
<dbReference type="PANTHER" id="PTHR21310">
    <property type="entry name" value="AMINOGLYCOSIDE PHOSPHOTRANSFERASE-RELATED-RELATED"/>
    <property type="match status" value="1"/>
</dbReference>
<dbReference type="EMBL" id="NHYE01005661">
    <property type="protein sequence ID" value="PPQ64878.1"/>
    <property type="molecule type" value="Genomic_DNA"/>
</dbReference>
<evidence type="ECO:0000259" key="1">
    <source>
        <dbReference type="Pfam" id="PF01636"/>
    </source>
</evidence>
<dbReference type="InterPro" id="IPR002575">
    <property type="entry name" value="Aminoglycoside_PTrfase"/>
</dbReference>
<dbReference type="OrthoDB" id="8300194at2759"/>
<comment type="caution">
    <text evidence="2">The sequence shown here is derived from an EMBL/GenBank/DDBJ whole genome shotgun (WGS) entry which is preliminary data.</text>
</comment>
<protein>
    <recommendedName>
        <fullName evidence="1">Aminoglycoside phosphotransferase domain-containing protein</fullName>
    </recommendedName>
</protein>
<accession>A0A409VF45</accession>